<comment type="caution">
    <text evidence="2">The sequence shown here is derived from an EMBL/GenBank/DDBJ whole genome shotgun (WGS) entry which is preliminary data.</text>
</comment>
<dbReference type="PANTHER" id="PTHR38386:SF6">
    <property type="entry name" value="OS05G0426900 PROTEIN"/>
    <property type="match status" value="1"/>
</dbReference>
<reference evidence="2 3" key="1">
    <citation type="submission" date="2021-07" db="EMBL/GenBank/DDBJ databases">
        <title>The Aristolochia fimbriata genome: insights into angiosperm evolution, floral development and chemical biosynthesis.</title>
        <authorList>
            <person name="Jiao Y."/>
        </authorList>
    </citation>
    <scope>NUCLEOTIDE SEQUENCE [LARGE SCALE GENOMIC DNA]</scope>
    <source>
        <strain evidence="2">IBCAS-2021</strain>
        <tissue evidence="2">Leaf</tissue>
    </source>
</reference>
<dbReference type="Proteomes" id="UP000825729">
    <property type="component" value="Unassembled WGS sequence"/>
</dbReference>
<dbReference type="AlphaFoldDB" id="A0AAV7F7J5"/>
<protein>
    <submittedName>
        <fullName evidence="2">Uncharacterized protein</fullName>
    </submittedName>
</protein>
<name>A0AAV7F7J5_ARIFI</name>
<evidence type="ECO:0000256" key="1">
    <source>
        <dbReference type="SAM" id="MobiDB-lite"/>
    </source>
</evidence>
<sequence>MGGYSKVRVGQGNRSRSIDFSDLSLTQFSKENPNPVSSVRSQGNPEKEKTQKVITEAEGEEEDGERFGAILSRNMSVSAAAAAAAAASRRLGSESQSNVKSVVGRAFSMRRSSSVGEGYCRIHNQCEIVSPPPDNLNPSGRSGRRRMKLLKACKKLFRLF</sequence>
<organism evidence="2 3">
    <name type="scientific">Aristolochia fimbriata</name>
    <name type="common">White veined hardy Dutchman's pipe vine</name>
    <dbReference type="NCBI Taxonomy" id="158543"/>
    <lineage>
        <taxon>Eukaryota</taxon>
        <taxon>Viridiplantae</taxon>
        <taxon>Streptophyta</taxon>
        <taxon>Embryophyta</taxon>
        <taxon>Tracheophyta</taxon>
        <taxon>Spermatophyta</taxon>
        <taxon>Magnoliopsida</taxon>
        <taxon>Magnoliidae</taxon>
        <taxon>Piperales</taxon>
        <taxon>Aristolochiaceae</taxon>
        <taxon>Aristolochia</taxon>
    </lineage>
</organism>
<evidence type="ECO:0000313" key="2">
    <source>
        <dbReference type="EMBL" id="KAG9456943.1"/>
    </source>
</evidence>
<feature type="compositionally biased region" description="Polar residues" evidence="1">
    <location>
        <begin position="23"/>
        <end position="44"/>
    </location>
</feature>
<evidence type="ECO:0000313" key="3">
    <source>
        <dbReference type="Proteomes" id="UP000825729"/>
    </source>
</evidence>
<feature type="region of interest" description="Disordered" evidence="1">
    <location>
        <begin position="1"/>
        <end position="63"/>
    </location>
</feature>
<dbReference type="EMBL" id="JAINDJ010000002">
    <property type="protein sequence ID" value="KAG9456943.1"/>
    <property type="molecule type" value="Genomic_DNA"/>
</dbReference>
<proteinExistence type="predicted"/>
<accession>A0AAV7F7J5</accession>
<gene>
    <name evidence="2" type="ORF">H6P81_001451</name>
</gene>
<dbReference type="PANTHER" id="PTHR38386">
    <property type="entry name" value="OS05G0426900 PROTEIN"/>
    <property type="match status" value="1"/>
</dbReference>
<keyword evidence="3" id="KW-1185">Reference proteome</keyword>